<evidence type="ECO:0000256" key="1">
    <source>
        <dbReference type="ARBA" id="ARBA00004141"/>
    </source>
</evidence>
<dbReference type="GO" id="GO:0022904">
    <property type="term" value="P:respiratory electron transport chain"/>
    <property type="evidence" value="ECO:0007669"/>
    <property type="project" value="InterPro"/>
</dbReference>
<evidence type="ECO:0000313" key="14">
    <source>
        <dbReference type="EMBL" id="TMI83520.1"/>
    </source>
</evidence>
<dbReference type="InterPro" id="IPR005798">
    <property type="entry name" value="Cyt_b/b6_C"/>
</dbReference>
<evidence type="ECO:0000256" key="6">
    <source>
        <dbReference type="ARBA" id="ARBA00022982"/>
    </source>
</evidence>
<feature type="transmembrane region" description="Helical" evidence="11">
    <location>
        <begin position="219"/>
        <end position="238"/>
    </location>
</feature>
<dbReference type="GO" id="GO:0009055">
    <property type="term" value="F:electron transfer activity"/>
    <property type="evidence" value="ECO:0007669"/>
    <property type="project" value="InterPro"/>
</dbReference>
<feature type="compositionally biased region" description="Gly residues" evidence="10">
    <location>
        <begin position="382"/>
        <end position="393"/>
    </location>
</feature>
<keyword evidence="4 11" id="KW-0812">Transmembrane</keyword>
<dbReference type="GO" id="GO:0016020">
    <property type="term" value="C:membrane"/>
    <property type="evidence" value="ECO:0007669"/>
    <property type="project" value="UniProtKB-SubCell"/>
</dbReference>
<feature type="transmembrane region" description="Helical" evidence="11">
    <location>
        <begin position="307"/>
        <end position="334"/>
    </location>
</feature>
<feature type="transmembrane region" description="Helical" evidence="11">
    <location>
        <begin position="276"/>
        <end position="295"/>
    </location>
</feature>
<dbReference type="Pfam" id="PF00032">
    <property type="entry name" value="Cytochrom_B_C"/>
    <property type="match status" value="1"/>
</dbReference>
<feature type="transmembrane region" description="Helical" evidence="11">
    <location>
        <begin position="340"/>
        <end position="358"/>
    </location>
</feature>
<dbReference type="SUPFAM" id="SSF81342">
    <property type="entry name" value="Transmembrane di-heme cytochromes"/>
    <property type="match status" value="1"/>
</dbReference>
<dbReference type="PANTHER" id="PTHR19271:SF16">
    <property type="entry name" value="CYTOCHROME B"/>
    <property type="match status" value="1"/>
</dbReference>
<proteinExistence type="predicted"/>
<feature type="transmembrane region" description="Helical" evidence="11">
    <location>
        <begin position="119"/>
        <end position="140"/>
    </location>
</feature>
<keyword evidence="2" id="KW-0813">Transport</keyword>
<keyword evidence="8" id="KW-0408">Iron</keyword>
<dbReference type="Gene3D" id="1.20.810.10">
    <property type="entry name" value="Cytochrome Bc1 Complex, Chain C"/>
    <property type="match status" value="2"/>
</dbReference>
<evidence type="ECO:0000259" key="12">
    <source>
        <dbReference type="PROSITE" id="PS51002"/>
    </source>
</evidence>
<evidence type="ECO:0000256" key="4">
    <source>
        <dbReference type="ARBA" id="ARBA00022692"/>
    </source>
</evidence>
<comment type="subcellular location">
    <subcellularLocation>
        <location evidence="1">Membrane</location>
        <topology evidence="1">Multi-pass membrane protein</topology>
    </subcellularLocation>
</comment>
<name>A0A537JJ61_9BACT</name>
<keyword evidence="5" id="KW-0479">Metal-binding</keyword>
<dbReference type="EMBL" id="VBAO01000073">
    <property type="protein sequence ID" value="TMI83520.1"/>
    <property type="molecule type" value="Genomic_DNA"/>
</dbReference>
<comment type="caution">
    <text evidence="14">The sequence shown here is derived from an EMBL/GenBank/DDBJ whole genome shotgun (WGS) entry which is preliminary data.</text>
</comment>
<keyword evidence="7 11" id="KW-1133">Transmembrane helix</keyword>
<evidence type="ECO:0000259" key="13">
    <source>
        <dbReference type="PROSITE" id="PS51003"/>
    </source>
</evidence>
<evidence type="ECO:0000256" key="11">
    <source>
        <dbReference type="SAM" id="Phobius"/>
    </source>
</evidence>
<dbReference type="InterPro" id="IPR005797">
    <property type="entry name" value="Cyt_b/b6_N"/>
</dbReference>
<dbReference type="GO" id="GO:0016491">
    <property type="term" value="F:oxidoreductase activity"/>
    <property type="evidence" value="ECO:0007669"/>
    <property type="project" value="InterPro"/>
</dbReference>
<organism evidence="14 15">
    <name type="scientific">Candidatus Segetimicrobium genomatis</name>
    <dbReference type="NCBI Taxonomy" id="2569760"/>
    <lineage>
        <taxon>Bacteria</taxon>
        <taxon>Bacillati</taxon>
        <taxon>Candidatus Sysuimicrobiota</taxon>
        <taxon>Candidatus Sysuimicrobiia</taxon>
        <taxon>Candidatus Sysuimicrobiales</taxon>
        <taxon>Candidatus Segetimicrobiaceae</taxon>
        <taxon>Candidatus Segetimicrobium</taxon>
    </lineage>
</organism>
<feature type="transmembrane region" description="Helical" evidence="11">
    <location>
        <begin position="192"/>
        <end position="212"/>
    </location>
</feature>
<keyword evidence="9 11" id="KW-0472">Membrane</keyword>
<dbReference type="InterPro" id="IPR016174">
    <property type="entry name" value="Di-haem_cyt_TM"/>
</dbReference>
<dbReference type="PROSITE" id="PS51003">
    <property type="entry name" value="CYTB_CTER"/>
    <property type="match status" value="1"/>
</dbReference>
<dbReference type="InterPro" id="IPR036150">
    <property type="entry name" value="Cyt_b/b6_C_sf"/>
</dbReference>
<gene>
    <name evidence="14" type="ORF">E6H04_02760</name>
</gene>
<reference evidence="14 15" key="1">
    <citation type="journal article" date="2019" name="Nat. Microbiol.">
        <title>Mediterranean grassland soil C-N compound turnover is dependent on rainfall and depth, and is mediated by genomically divergent microorganisms.</title>
        <authorList>
            <person name="Diamond S."/>
            <person name="Andeer P.F."/>
            <person name="Li Z."/>
            <person name="Crits-Christoph A."/>
            <person name="Burstein D."/>
            <person name="Anantharaman K."/>
            <person name="Lane K.R."/>
            <person name="Thomas B.C."/>
            <person name="Pan C."/>
            <person name="Northen T.R."/>
            <person name="Banfield J.F."/>
        </authorList>
    </citation>
    <scope>NUCLEOTIDE SEQUENCE [LARGE SCALE GENOMIC DNA]</scope>
    <source>
        <strain evidence="14">NP_7</strain>
    </source>
</reference>
<protein>
    <submittedName>
        <fullName evidence="14">Cytochrome bc complex cytochrome b subunit</fullName>
    </submittedName>
</protein>
<dbReference type="PROSITE" id="PS51002">
    <property type="entry name" value="CYTB_NTER"/>
    <property type="match status" value="1"/>
</dbReference>
<accession>A0A537JJ61</accession>
<feature type="transmembrane region" description="Helical" evidence="11">
    <location>
        <begin position="34"/>
        <end position="59"/>
    </location>
</feature>
<evidence type="ECO:0000256" key="8">
    <source>
        <dbReference type="ARBA" id="ARBA00023004"/>
    </source>
</evidence>
<evidence type="ECO:0000256" key="9">
    <source>
        <dbReference type="ARBA" id="ARBA00023136"/>
    </source>
</evidence>
<evidence type="ECO:0000256" key="5">
    <source>
        <dbReference type="ARBA" id="ARBA00022723"/>
    </source>
</evidence>
<evidence type="ECO:0000256" key="10">
    <source>
        <dbReference type="SAM" id="MobiDB-lite"/>
    </source>
</evidence>
<dbReference type="Pfam" id="PF00033">
    <property type="entry name" value="Cytochrome_B"/>
    <property type="match status" value="1"/>
</dbReference>
<dbReference type="InterPro" id="IPR027387">
    <property type="entry name" value="Cytb/b6-like_sf"/>
</dbReference>
<keyword evidence="3" id="KW-0349">Heme</keyword>
<dbReference type="GO" id="GO:0046872">
    <property type="term" value="F:metal ion binding"/>
    <property type="evidence" value="ECO:0007669"/>
    <property type="project" value="UniProtKB-KW"/>
</dbReference>
<dbReference type="SUPFAM" id="SSF81648">
    <property type="entry name" value="a domain/subunit of cytochrome bc1 complex (Ubiquinol-cytochrome c reductase)"/>
    <property type="match status" value="1"/>
</dbReference>
<keyword evidence="6" id="KW-0249">Electron transport</keyword>
<dbReference type="AlphaFoldDB" id="A0A537JJ61"/>
<evidence type="ECO:0000313" key="15">
    <source>
        <dbReference type="Proteomes" id="UP000320048"/>
    </source>
</evidence>
<feature type="domain" description="Cytochrome b/b6 N-terminal region profile" evidence="12">
    <location>
        <begin position="8"/>
        <end position="225"/>
    </location>
</feature>
<feature type="domain" description="Cytochrome b/b6 C-terminal region profile" evidence="13">
    <location>
        <begin position="248"/>
        <end position="339"/>
    </location>
</feature>
<evidence type="ECO:0000256" key="3">
    <source>
        <dbReference type="ARBA" id="ARBA00022617"/>
    </source>
</evidence>
<evidence type="ECO:0000256" key="2">
    <source>
        <dbReference type="ARBA" id="ARBA00022448"/>
    </source>
</evidence>
<evidence type="ECO:0000256" key="7">
    <source>
        <dbReference type="ARBA" id="ARBA00022989"/>
    </source>
</evidence>
<dbReference type="Proteomes" id="UP000320048">
    <property type="component" value="Unassembled WGS sequence"/>
</dbReference>
<dbReference type="PANTHER" id="PTHR19271">
    <property type="entry name" value="CYTOCHROME B"/>
    <property type="match status" value="1"/>
</dbReference>
<feature type="region of interest" description="Disordered" evidence="10">
    <location>
        <begin position="369"/>
        <end position="393"/>
    </location>
</feature>
<sequence length="393" mass="44328">MSAILDNLKEWLQDRKQHLDLFDETKTSRLDNPLYTLGGLIWLSWIVVIVSGIFLMVWYVPTTTGAYRSIEHITYDIPLGWLARGMHKYGADMLITCITLRIYRMYFAGEYKKPGELSWMILFASLVLGMISGITGYLLIWNQRAFWAAKTVLTVPTYYDEIPGFGNLGLGRAIAYIFLGGPAVGQATITRFYAIHFGISVLGLILAEVFFYRTRRRRLNLSPFVIALVVVFLGYLSFVRLTDMGRWANPNRTPLPILSDWYFLALYQVVKYMPPLWAGIAPALLIGYGMVVPFLDRTKETRPLERPFFFTVGVLALVYWIGFTALIMLNIAVIGRDPPIIMAITIVVMTLAFLWEIAHRRRKAQMRAATAKAPPAPRLPPGQGGRGGAAATT</sequence>